<name>A0AAE1L5P2_9NEOP</name>
<evidence type="ECO:0000313" key="2">
    <source>
        <dbReference type="EMBL" id="KAK3907668.1"/>
    </source>
</evidence>
<gene>
    <name evidence="2" type="ORF">KUF71_018304</name>
</gene>
<comment type="caution">
    <text evidence="2">The sequence shown here is derived from an EMBL/GenBank/DDBJ whole genome shotgun (WGS) entry which is preliminary data.</text>
</comment>
<dbReference type="AlphaFoldDB" id="A0AAE1L5P2"/>
<dbReference type="EMBL" id="JAHWGI010000014">
    <property type="protein sequence ID" value="KAK3907668.1"/>
    <property type="molecule type" value="Genomic_DNA"/>
</dbReference>
<feature type="non-terminal residue" evidence="2">
    <location>
        <position position="1"/>
    </location>
</feature>
<accession>A0AAE1L5P2</accession>
<feature type="region of interest" description="Disordered" evidence="1">
    <location>
        <begin position="1"/>
        <end position="42"/>
    </location>
</feature>
<sequence length="194" mass="21994">ATVQHLSGADRRAPLPRRHPVRGRLERARPQARPGPPRAPGRHALRRRLQGWHVCRRGRHDLLGRRQVRGRADAGLVPRARRVLASRRHEVRGRVPRRPHLGTRPGDLPRQQPRFPAQRGFLPGLPHGAPEVLSRGGAARPASRPARPPAKGPARARRLGAPARPETIIAKYDRVRPEIHCEKFRKRYGKIYHD</sequence>
<reference evidence="2" key="1">
    <citation type="submission" date="2021-07" db="EMBL/GenBank/DDBJ databases">
        <authorList>
            <person name="Catto M.A."/>
            <person name="Jacobson A."/>
            <person name="Kennedy G."/>
            <person name="Labadie P."/>
            <person name="Hunt B.G."/>
            <person name="Srinivasan R."/>
        </authorList>
    </citation>
    <scope>NUCLEOTIDE SEQUENCE</scope>
    <source>
        <strain evidence="2">PL_HMW_Pooled</strain>
        <tissue evidence="2">Head</tissue>
    </source>
</reference>
<feature type="compositionally biased region" description="Basic residues" evidence="1">
    <location>
        <begin position="92"/>
        <end position="101"/>
    </location>
</feature>
<protein>
    <submittedName>
        <fullName evidence="2">Protein GREB1</fullName>
    </submittedName>
</protein>
<evidence type="ECO:0000256" key="1">
    <source>
        <dbReference type="SAM" id="MobiDB-lite"/>
    </source>
</evidence>
<feature type="region of interest" description="Disordered" evidence="1">
    <location>
        <begin position="92"/>
        <end position="165"/>
    </location>
</feature>
<evidence type="ECO:0000313" key="3">
    <source>
        <dbReference type="Proteomes" id="UP001219518"/>
    </source>
</evidence>
<organism evidence="2 3">
    <name type="scientific">Frankliniella fusca</name>
    <dbReference type="NCBI Taxonomy" id="407009"/>
    <lineage>
        <taxon>Eukaryota</taxon>
        <taxon>Metazoa</taxon>
        <taxon>Ecdysozoa</taxon>
        <taxon>Arthropoda</taxon>
        <taxon>Hexapoda</taxon>
        <taxon>Insecta</taxon>
        <taxon>Pterygota</taxon>
        <taxon>Neoptera</taxon>
        <taxon>Paraneoptera</taxon>
        <taxon>Thysanoptera</taxon>
        <taxon>Terebrantia</taxon>
        <taxon>Thripoidea</taxon>
        <taxon>Thripidae</taxon>
        <taxon>Frankliniella</taxon>
    </lineage>
</organism>
<reference evidence="2" key="2">
    <citation type="journal article" date="2023" name="BMC Genomics">
        <title>Pest status, molecular evolution, and epigenetic factors derived from the genome assembly of Frankliniella fusca, a thysanopteran phytovirus vector.</title>
        <authorList>
            <person name="Catto M.A."/>
            <person name="Labadie P.E."/>
            <person name="Jacobson A.L."/>
            <person name="Kennedy G.G."/>
            <person name="Srinivasan R."/>
            <person name="Hunt B.G."/>
        </authorList>
    </citation>
    <scope>NUCLEOTIDE SEQUENCE</scope>
    <source>
        <strain evidence="2">PL_HMW_Pooled</strain>
    </source>
</reference>
<feature type="compositionally biased region" description="Low complexity" evidence="1">
    <location>
        <begin position="135"/>
        <end position="145"/>
    </location>
</feature>
<dbReference type="Proteomes" id="UP001219518">
    <property type="component" value="Unassembled WGS sequence"/>
</dbReference>
<keyword evidence="3" id="KW-1185">Reference proteome</keyword>
<proteinExistence type="predicted"/>